<reference evidence="2" key="1">
    <citation type="journal article" date="2020" name="bioRxiv">
        <title>Whole genome comparisons of ergot fungi reveals the divergence and evolution of species within the genus Claviceps are the result of varying mechanisms driving genome evolution and host range expansion.</title>
        <authorList>
            <person name="Wyka S.A."/>
            <person name="Mondo S.J."/>
            <person name="Liu M."/>
            <person name="Dettman J."/>
            <person name="Nalam V."/>
            <person name="Broders K.D."/>
        </authorList>
    </citation>
    <scope>NUCLEOTIDE SEQUENCE</scope>
    <source>
        <strain evidence="2">CCC 602</strain>
    </source>
</reference>
<accession>A0A9P7SVU1</accession>
<evidence type="ECO:0000256" key="1">
    <source>
        <dbReference type="SAM" id="MobiDB-lite"/>
    </source>
</evidence>
<organism evidence="2 3">
    <name type="scientific">Claviceps pusilla</name>
    <dbReference type="NCBI Taxonomy" id="123648"/>
    <lineage>
        <taxon>Eukaryota</taxon>
        <taxon>Fungi</taxon>
        <taxon>Dikarya</taxon>
        <taxon>Ascomycota</taxon>
        <taxon>Pezizomycotina</taxon>
        <taxon>Sordariomycetes</taxon>
        <taxon>Hypocreomycetidae</taxon>
        <taxon>Hypocreales</taxon>
        <taxon>Clavicipitaceae</taxon>
        <taxon>Claviceps</taxon>
    </lineage>
</organism>
<sequence length="63" mass="6822">MAEEASINGKTNASGSEDRDAAFNSFRSATSVSMSPEMFEKLCLTSQRSMGEQLKKTFANPTP</sequence>
<dbReference type="AlphaFoldDB" id="A0A9P7SVU1"/>
<dbReference type="Proteomes" id="UP000748025">
    <property type="component" value="Unassembled WGS sequence"/>
</dbReference>
<protein>
    <submittedName>
        <fullName evidence="2">Uncharacterized protein</fullName>
    </submittedName>
</protein>
<feature type="non-terminal residue" evidence="2">
    <location>
        <position position="63"/>
    </location>
</feature>
<keyword evidence="3" id="KW-1185">Reference proteome</keyword>
<dbReference type="OrthoDB" id="3648309at2759"/>
<feature type="region of interest" description="Disordered" evidence="1">
    <location>
        <begin position="1"/>
        <end position="20"/>
    </location>
</feature>
<evidence type="ECO:0000313" key="3">
    <source>
        <dbReference type="Proteomes" id="UP000748025"/>
    </source>
</evidence>
<name>A0A9P7SVU1_9HYPO</name>
<evidence type="ECO:0000313" key="2">
    <source>
        <dbReference type="EMBL" id="KAG5983268.1"/>
    </source>
</evidence>
<gene>
    <name evidence="2" type="ORF">E4U43_006295</name>
</gene>
<dbReference type="EMBL" id="SRPW01004328">
    <property type="protein sequence ID" value="KAG5983268.1"/>
    <property type="molecule type" value="Genomic_DNA"/>
</dbReference>
<comment type="caution">
    <text evidence="2">The sequence shown here is derived from an EMBL/GenBank/DDBJ whole genome shotgun (WGS) entry which is preliminary data.</text>
</comment>
<proteinExistence type="predicted"/>